<evidence type="ECO:0000313" key="2">
    <source>
        <dbReference type="EMBL" id="ETI35813.1"/>
    </source>
</evidence>
<protein>
    <submittedName>
        <fullName evidence="2">Uncharacterized protein</fullName>
    </submittedName>
</protein>
<dbReference type="EMBL" id="ANIZ01003081">
    <property type="protein sequence ID" value="ETI35813.1"/>
    <property type="molecule type" value="Genomic_DNA"/>
</dbReference>
<dbReference type="AlphaFoldDB" id="V9EB85"/>
<proteinExistence type="predicted"/>
<gene>
    <name evidence="2" type="ORF">F443_17921</name>
</gene>
<dbReference type="Proteomes" id="UP000018721">
    <property type="component" value="Unassembled WGS sequence"/>
</dbReference>
<reference evidence="2 3" key="1">
    <citation type="submission" date="2013-11" db="EMBL/GenBank/DDBJ databases">
        <title>The Genome Sequence of Phytophthora parasitica P1569.</title>
        <authorList>
            <consortium name="The Broad Institute Genomics Platform"/>
            <person name="Russ C."/>
            <person name="Tyler B."/>
            <person name="Panabieres F."/>
            <person name="Shan W."/>
            <person name="Tripathy S."/>
            <person name="Grunwald N."/>
            <person name="Machado M."/>
            <person name="Johnson C.S."/>
            <person name="Arredondo F."/>
            <person name="Hong C."/>
            <person name="Coffey M."/>
            <person name="Young S.K."/>
            <person name="Zeng Q."/>
            <person name="Gargeya S."/>
            <person name="Fitzgerald M."/>
            <person name="Abouelleil A."/>
            <person name="Alvarado L."/>
            <person name="Chapman S.B."/>
            <person name="Gainer-Dewar J."/>
            <person name="Goldberg J."/>
            <person name="Griggs A."/>
            <person name="Gujja S."/>
            <person name="Hansen M."/>
            <person name="Howarth C."/>
            <person name="Imamovic A."/>
            <person name="Ireland A."/>
            <person name="Larimer J."/>
            <person name="McCowan C."/>
            <person name="Murphy C."/>
            <person name="Pearson M."/>
            <person name="Poon T.W."/>
            <person name="Priest M."/>
            <person name="Roberts A."/>
            <person name="Saif S."/>
            <person name="Shea T."/>
            <person name="Sykes S."/>
            <person name="Wortman J."/>
            <person name="Nusbaum C."/>
            <person name="Birren B."/>
        </authorList>
    </citation>
    <scope>NUCLEOTIDE SEQUENCE [LARGE SCALE GENOMIC DNA]</scope>
    <source>
        <strain evidence="2 3">P1569</strain>
    </source>
</reference>
<feature type="compositionally biased region" description="Acidic residues" evidence="1">
    <location>
        <begin position="76"/>
        <end position="93"/>
    </location>
</feature>
<comment type="caution">
    <text evidence="2">The sequence shown here is derived from an EMBL/GenBank/DDBJ whole genome shotgun (WGS) entry which is preliminary data.</text>
</comment>
<dbReference type="HOGENOM" id="CLU_2404319_0_0_1"/>
<accession>V9EB85</accession>
<evidence type="ECO:0000256" key="1">
    <source>
        <dbReference type="SAM" id="MobiDB-lite"/>
    </source>
</evidence>
<keyword evidence="3" id="KW-1185">Reference proteome</keyword>
<name>V9EB85_PHYNI</name>
<organism evidence="2 3">
    <name type="scientific">Phytophthora nicotianae P1569</name>
    <dbReference type="NCBI Taxonomy" id="1317065"/>
    <lineage>
        <taxon>Eukaryota</taxon>
        <taxon>Sar</taxon>
        <taxon>Stramenopiles</taxon>
        <taxon>Oomycota</taxon>
        <taxon>Peronosporomycetes</taxon>
        <taxon>Peronosporales</taxon>
        <taxon>Peronosporaceae</taxon>
        <taxon>Phytophthora</taxon>
    </lineage>
</organism>
<feature type="region of interest" description="Disordered" evidence="1">
    <location>
        <begin position="67"/>
        <end position="93"/>
    </location>
</feature>
<sequence>MPSPQGRNRNCGERRMYPQANLPGYCGCGAGDDEHALQDKDAQEASSCECGEGPMLMDATPIAAVPGTTTEQQAVSDDDEEELPTYWQDEGDS</sequence>
<evidence type="ECO:0000313" key="3">
    <source>
        <dbReference type="Proteomes" id="UP000018721"/>
    </source>
</evidence>